<dbReference type="PANTHER" id="PTHR45626:SF52">
    <property type="entry name" value="SINGLE-STRANDED DNA-DEPENDENT ATPASE (EUROFUNG)"/>
    <property type="match status" value="1"/>
</dbReference>
<evidence type="ECO:0000259" key="12">
    <source>
        <dbReference type="PROSITE" id="PS51194"/>
    </source>
</evidence>
<name>A0A0D2CTU0_9EURO</name>
<dbReference type="PROSITE" id="PS50089">
    <property type="entry name" value="ZF_RING_2"/>
    <property type="match status" value="1"/>
</dbReference>
<dbReference type="GO" id="GO:0008094">
    <property type="term" value="F:ATP-dependent activity, acting on DNA"/>
    <property type="evidence" value="ECO:0007669"/>
    <property type="project" value="TreeGrafter"/>
</dbReference>
<dbReference type="InterPro" id="IPR000330">
    <property type="entry name" value="SNF2_N"/>
</dbReference>
<dbReference type="InterPro" id="IPR014001">
    <property type="entry name" value="Helicase_ATP-bd"/>
</dbReference>
<dbReference type="CDD" id="cd18008">
    <property type="entry name" value="DEXDc_SHPRH-like"/>
    <property type="match status" value="1"/>
</dbReference>
<keyword evidence="5" id="KW-0378">Hydrolase</keyword>
<dbReference type="Gene3D" id="3.40.50.10810">
    <property type="entry name" value="Tandem AAA-ATPase domain"/>
    <property type="match status" value="1"/>
</dbReference>
<dbReference type="InterPro" id="IPR038718">
    <property type="entry name" value="SNF2-like_sf"/>
</dbReference>
<dbReference type="GO" id="GO:0006281">
    <property type="term" value="P:DNA repair"/>
    <property type="evidence" value="ECO:0007669"/>
    <property type="project" value="TreeGrafter"/>
</dbReference>
<dbReference type="PROSITE" id="PS51192">
    <property type="entry name" value="HELICASE_ATP_BIND_1"/>
    <property type="match status" value="1"/>
</dbReference>
<evidence type="ECO:0000256" key="7">
    <source>
        <dbReference type="ARBA" id="ARBA00022833"/>
    </source>
</evidence>
<accession>A0A0D2CTU0</accession>
<dbReference type="SUPFAM" id="SSF57850">
    <property type="entry name" value="RING/U-box"/>
    <property type="match status" value="1"/>
</dbReference>
<feature type="domain" description="Helicase ATP-binding" evidence="11">
    <location>
        <begin position="361"/>
        <end position="540"/>
    </location>
</feature>
<dbReference type="SUPFAM" id="SSF52540">
    <property type="entry name" value="P-loop containing nucleoside triphosphate hydrolases"/>
    <property type="match status" value="2"/>
</dbReference>
<evidence type="ECO:0000256" key="3">
    <source>
        <dbReference type="ARBA" id="ARBA00022741"/>
    </source>
</evidence>
<keyword evidence="4 9" id="KW-0863">Zinc-finger</keyword>
<proteinExistence type="inferred from homology"/>
<dbReference type="Gene3D" id="3.40.50.300">
    <property type="entry name" value="P-loop containing nucleotide triphosphate hydrolases"/>
    <property type="match status" value="1"/>
</dbReference>
<dbReference type="STRING" id="569365.A0A0D2CTU0"/>
<dbReference type="SMART" id="SM00490">
    <property type="entry name" value="HELICc"/>
    <property type="match status" value="1"/>
</dbReference>
<dbReference type="InterPro" id="IPR001841">
    <property type="entry name" value="Znf_RING"/>
</dbReference>
<dbReference type="InterPro" id="IPR049730">
    <property type="entry name" value="SNF2/RAD54-like_C"/>
</dbReference>
<dbReference type="InterPro" id="IPR050628">
    <property type="entry name" value="SNF2_RAD54_helicase_TF"/>
</dbReference>
<evidence type="ECO:0000256" key="2">
    <source>
        <dbReference type="ARBA" id="ARBA00022723"/>
    </source>
</evidence>
<dbReference type="GO" id="GO:0016787">
    <property type="term" value="F:hydrolase activity"/>
    <property type="evidence" value="ECO:0007669"/>
    <property type="project" value="UniProtKB-KW"/>
</dbReference>
<dbReference type="EMBL" id="KN847040">
    <property type="protein sequence ID" value="KIW33350.1"/>
    <property type="molecule type" value="Genomic_DNA"/>
</dbReference>
<dbReference type="Pfam" id="PF00271">
    <property type="entry name" value="Helicase_C"/>
    <property type="match status" value="1"/>
</dbReference>
<keyword evidence="3" id="KW-0547">Nucleotide-binding</keyword>
<dbReference type="VEuPathDB" id="FungiDB:PV07_00207"/>
<evidence type="ECO:0000259" key="10">
    <source>
        <dbReference type="PROSITE" id="PS50089"/>
    </source>
</evidence>
<evidence type="ECO:0000313" key="14">
    <source>
        <dbReference type="Proteomes" id="UP000054466"/>
    </source>
</evidence>
<evidence type="ECO:0000256" key="8">
    <source>
        <dbReference type="ARBA" id="ARBA00022840"/>
    </source>
</evidence>
<dbReference type="PROSITE" id="PS00518">
    <property type="entry name" value="ZF_RING_1"/>
    <property type="match status" value="1"/>
</dbReference>
<keyword evidence="8" id="KW-0067">ATP-binding</keyword>
<dbReference type="InterPro" id="IPR017907">
    <property type="entry name" value="Znf_RING_CS"/>
</dbReference>
<dbReference type="SMART" id="SM00487">
    <property type="entry name" value="DEXDc"/>
    <property type="match status" value="1"/>
</dbReference>
<feature type="domain" description="RING-type" evidence="10">
    <location>
        <begin position="679"/>
        <end position="732"/>
    </location>
</feature>
<dbReference type="GO" id="GO:0005634">
    <property type="term" value="C:nucleus"/>
    <property type="evidence" value="ECO:0007669"/>
    <property type="project" value="TreeGrafter"/>
</dbReference>
<keyword evidence="14" id="KW-1185">Reference proteome</keyword>
<evidence type="ECO:0000256" key="5">
    <source>
        <dbReference type="ARBA" id="ARBA00022801"/>
    </source>
</evidence>
<dbReference type="PROSITE" id="PS51194">
    <property type="entry name" value="HELICASE_CTER"/>
    <property type="match status" value="1"/>
</dbReference>
<dbReference type="HOGENOM" id="CLU_000315_2_7_1"/>
<comment type="similarity">
    <text evidence="1">Belongs to the SNF2/RAD54 helicase family.</text>
</comment>
<dbReference type="Proteomes" id="UP000054466">
    <property type="component" value="Unassembled WGS sequence"/>
</dbReference>
<dbReference type="OrthoDB" id="448448at2759"/>
<feature type="domain" description="Helicase C-terminal" evidence="12">
    <location>
        <begin position="766"/>
        <end position="912"/>
    </location>
</feature>
<keyword evidence="7" id="KW-0862">Zinc</keyword>
<dbReference type="AlphaFoldDB" id="A0A0D2CTU0"/>
<dbReference type="SMART" id="SM00184">
    <property type="entry name" value="RING"/>
    <property type="match status" value="1"/>
</dbReference>
<dbReference type="InterPro" id="IPR013083">
    <property type="entry name" value="Znf_RING/FYVE/PHD"/>
</dbReference>
<evidence type="ECO:0000259" key="11">
    <source>
        <dbReference type="PROSITE" id="PS51192"/>
    </source>
</evidence>
<dbReference type="InterPro" id="IPR027417">
    <property type="entry name" value="P-loop_NTPase"/>
</dbReference>
<dbReference type="GO" id="GO:0005524">
    <property type="term" value="F:ATP binding"/>
    <property type="evidence" value="ECO:0007669"/>
    <property type="project" value="UniProtKB-KW"/>
</dbReference>
<dbReference type="GO" id="GO:0004386">
    <property type="term" value="F:helicase activity"/>
    <property type="evidence" value="ECO:0007669"/>
    <property type="project" value="UniProtKB-KW"/>
</dbReference>
<evidence type="ECO:0000256" key="6">
    <source>
        <dbReference type="ARBA" id="ARBA00022806"/>
    </source>
</evidence>
<evidence type="ECO:0000256" key="4">
    <source>
        <dbReference type="ARBA" id="ARBA00022771"/>
    </source>
</evidence>
<dbReference type="Pfam" id="PF00176">
    <property type="entry name" value="SNF2-rel_dom"/>
    <property type="match status" value="1"/>
</dbReference>
<dbReference type="InterPro" id="IPR001650">
    <property type="entry name" value="Helicase_C-like"/>
</dbReference>
<gene>
    <name evidence="13" type="ORF">PV07_00207</name>
</gene>
<dbReference type="GeneID" id="27339401"/>
<dbReference type="Gene3D" id="3.30.40.10">
    <property type="entry name" value="Zinc/RING finger domain, C3HC4 (zinc finger)"/>
    <property type="match status" value="1"/>
</dbReference>
<keyword evidence="6" id="KW-0347">Helicase</keyword>
<evidence type="ECO:0000256" key="1">
    <source>
        <dbReference type="ARBA" id="ARBA00007025"/>
    </source>
</evidence>
<reference evidence="13 14" key="1">
    <citation type="submission" date="2015-01" db="EMBL/GenBank/DDBJ databases">
        <title>The Genome Sequence of Cladophialophora immunda CBS83496.</title>
        <authorList>
            <consortium name="The Broad Institute Genomics Platform"/>
            <person name="Cuomo C."/>
            <person name="de Hoog S."/>
            <person name="Gorbushina A."/>
            <person name="Stielow B."/>
            <person name="Teixiera M."/>
            <person name="Abouelleil A."/>
            <person name="Chapman S.B."/>
            <person name="Priest M."/>
            <person name="Young S.K."/>
            <person name="Wortman J."/>
            <person name="Nusbaum C."/>
            <person name="Birren B."/>
        </authorList>
    </citation>
    <scope>NUCLEOTIDE SEQUENCE [LARGE SCALE GENOMIC DNA]</scope>
    <source>
        <strain evidence="13 14">CBS 83496</strain>
    </source>
</reference>
<keyword evidence="2" id="KW-0479">Metal-binding</keyword>
<dbReference type="GO" id="GO:0008270">
    <property type="term" value="F:zinc ion binding"/>
    <property type="evidence" value="ECO:0007669"/>
    <property type="project" value="UniProtKB-KW"/>
</dbReference>
<dbReference type="RefSeq" id="XP_016253566.1">
    <property type="nucleotide sequence ID" value="XM_016386638.1"/>
</dbReference>
<sequence length="942" mass="106284">MSMESEYCPWGTTDLAEGEAFWQANIDPKTTIFGWEEGWGDAILQGFQASIDPFEDVDPIIDTTGLGQSWSNMQEWANLSFQPPAPQGAAVEDIERETMAMGGIRFGCYGTLPNVPIKLVGDMTRLREKIDFSTAFQSFQVTREADYFMLKFSEDELFAQINEHVSRGLAALDDVPSAEIIAFAETSRIQRVLDRAKRPGEATLKVEVNLYGSVDEAGVVGDKLSTAKLFLQDPDQGMKDIEYCNPHVIQFPGIEEPVPEIVETAIVEESSKASQTVREGVDTFDHTISTIYHSLTRFRNLERMQGGEHLLTPLLNHQETALFFMTQREFGPVAPEYSLWEYERHLLTPLYRHKLTGDEAAEPPNELGGGILADDMGMGKSFSTLALITSTLDVATSWSQEGASTSRKCRSKGTLIIVPSTLIMSSWFTEIKDRLDESIKVSKYYGKTRNLDMTEYLNSDIIFTTYHTVAASMDKNNSLIFGIEWFRVVLDEAHMIRRRETTLFRAATQLSARFRWCLTGTPIQNHLEDIGSLMAFLKVNQFENRAVFRNRIVVPFAEDAGAAAKNFAFLLDCICLRRTQELLHLPQIAERYQYVTLSKEERTQYNETLAMMAKYIREKAGRNPEKRDPFGIFQAQLQLRLICNHGTFQKPFTERHRRDKKVEREDFLYSLGKNAEITCSVCGIPIPVFDVLGDSKTYRHPCGHKLCQECIFQSRDEKEAQGEGEAFCPLCHAMVTSEPRSHHEESSPGIEDELEGYFNKTGISSKIDALLKDLTMNSSDTKSIVFSCWTRTLDLVSVYLRRNGILFQRIDGDQSLTQRRSNMDNFISDRTIPVLLMSTGVGAFGLNLTAANHVYILEPQWNPSVESQAIGRVCRLGQNKAVSVTRYLVRGTVEIVRVPLSMGFYDPIADFSGKKMHSQQIRKVELAKVGFQAADDTMADAT</sequence>
<evidence type="ECO:0000313" key="13">
    <source>
        <dbReference type="EMBL" id="KIW33350.1"/>
    </source>
</evidence>
<dbReference type="CDD" id="cd18793">
    <property type="entry name" value="SF2_C_SNF"/>
    <property type="match status" value="1"/>
</dbReference>
<dbReference type="PANTHER" id="PTHR45626">
    <property type="entry name" value="TRANSCRIPTION TERMINATION FACTOR 2-RELATED"/>
    <property type="match status" value="1"/>
</dbReference>
<evidence type="ECO:0000256" key="9">
    <source>
        <dbReference type="PROSITE-ProRule" id="PRU00175"/>
    </source>
</evidence>
<protein>
    <submittedName>
        <fullName evidence="13">Uncharacterized protein</fullName>
    </submittedName>
</protein>
<organism evidence="13 14">
    <name type="scientific">Cladophialophora immunda</name>
    <dbReference type="NCBI Taxonomy" id="569365"/>
    <lineage>
        <taxon>Eukaryota</taxon>
        <taxon>Fungi</taxon>
        <taxon>Dikarya</taxon>
        <taxon>Ascomycota</taxon>
        <taxon>Pezizomycotina</taxon>
        <taxon>Eurotiomycetes</taxon>
        <taxon>Chaetothyriomycetidae</taxon>
        <taxon>Chaetothyriales</taxon>
        <taxon>Herpotrichiellaceae</taxon>
        <taxon>Cladophialophora</taxon>
    </lineage>
</organism>